<keyword evidence="5" id="KW-1003">Cell membrane</keyword>
<feature type="transmembrane region" description="Helical" evidence="12">
    <location>
        <begin position="363"/>
        <end position="388"/>
    </location>
</feature>
<comment type="pathway">
    <text evidence="2">Glycan metabolism; osmoregulated periplasmic glucan (OPG) biosynthesis.</text>
</comment>
<evidence type="ECO:0000313" key="15">
    <source>
        <dbReference type="Proteomes" id="UP000555728"/>
    </source>
</evidence>
<keyword evidence="15" id="KW-1185">Reference proteome</keyword>
<dbReference type="SUPFAM" id="SSF53448">
    <property type="entry name" value="Nucleotide-diphospho-sugar transferases"/>
    <property type="match status" value="1"/>
</dbReference>
<protein>
    <recommendedName>
        <fullName evidence="4">Glucans biosynthesis glucosyltransferase H</fullName>
    </recommendedName>
</protein>
<evidence type="ECO:0000313" key="14">
    <source>
        <dbReference type="EMBL" id="MBB4284977.1"/>
    </source>
</evidence>
<reference evidence="14 15" key="1">
    <citation type="submission" date="2020-08" db="EMBL/GenBank/DDBJ databases">
        <title>Genome sequencing of Purple Non-Sulfur Bacteria from various extreme environments.</title>
        <authorList>
            <person name="Mayer M."/>
        </authorList>
    </citation>
    <scope>NUCLEOTIDE SEQUENCE [LARGE SCALE GENOMIC DNA]</scope>
    <source>
        <strain evidence="14 15">JA135</strain>
    </source>
</reference>
<name>A0A7W6RXI8_9PROT</name>
<evidence type="ECO:0000256" key="7">
    <source>
        <dbReference type="ARBA" id="ARBA00022676"/>
    </source>
</evidence>
<feature type="transmembrane region" description="Helical" evidence="12">
    <location>
        <begin position="415"/>
        <end position="439"/>
    </location>
</feature>
<dbReference type="InterPro" id="IPR029044">
    <property type="entry name" value="Nucleotide-diphossugar_trans"/>
</dbReference>
<evidence type="ECO:0000256" key="10">
    <source>
        <dbReference type="ARBA" id="ARBA00022989"/>
    </source>
</evidence>
<evidence type="ECO:0000256" key="12">
    <source>
        <dbReference type="SAM" id="Phobius"/>
    </source>
</evidence>
<dbReference type="PANTHER" id="PTHR43867">
    <property type="entry name" value="CELLULOSE SYNTHASE CATALYTIC SUBUNIT A [UDP-FORMING]"/>
    <property type="match status" value="1"/>
</dbReference>
<keyword evidence="8 14" id="KW-0808">Transferase</keyword>
<gene>
    <name evidence="14" type="ORF">GGD88_000691</name>
</gene>
<keyword evidence="7 14" id="KW-0328">Glycosyltransferase</keyword>
<dbReference type="InterPro" id="IPR001173">
    <property type="entry name" value="Glyco_trans_2-like"/>
</dbReference>
<keyword evidence="9 12" id="KW-0812">Transmembrane</keyword>
<evidence type="ECO:0000256" key="2">
    <source>
        <dbReference type="ARBA" id="ARBA00005001"/>
    </source>
</evidence>
<comment type="similarity">
    <text evidence="3">Belongs to the glycosyltransferase 2 family. OpgH subfamily.</text>
</comment>
<evidence type="ECO:0000256" key="5">
    <source>
        <dbReference type="ARBA" id="ARBA00022475"/>
    </source>
</evidence>
<evidence type="ECO:0000256" key="3">
    <source>
        <dbReference type="ARBA" id="ARBA00009337"/>
    </source>
</evidence>
<dbReference type="GO" id="GO:0005886">
    <property type="term" value="C:plasma membrane"/>
    <property type="evidence" value="ECO:0007669"/>
    <property type="project" value="UniProtKB-SubCell"/>
</dbReference>
<dbReference type="Pfam" id="PF13632">
    <property type="entry name" value="Glyco_trans_2_3"/>
    <property type="match status" value="1"/>
</dbReference>
<accession>A0A7W6RXI8</accession>
<dbReference type="AlphaFoldDB" id="A0A7W6RXI8"/>
<dbReference type="Gene3D" id="3.90.550.10">
    <property type="entry name" value="Spore Coat Polysaccharide Biosynthesis Protein SpsA, Chain A"/>
    <property type="match status" value="1"/>
</dbReference>
<dbReference type="PANTHER" id="PTHR43867:SF5">
    <property type="entry name" value="GLUCANS BIOSYNTHESIS GLUCOSYLTRANSFERASE H"/>
    <property type="match status" value="1"/>
</dbReference>
<evidence type="ECO:0000256" key="4">
    <source>
        <dbReference type="ARBA" id="ARBA00020585"/>
    </source>
</evidence>
<dbReference type="NCBIfam" id="NF003962">
    <property type="entry name" value="PRK05454.2-5"/>
    <property type="match status" value="1"/>
</dbReference>
<feature type="transmembrane region" description="Helical" evidence="12">
    <location>
        <begin position="530"/>
        <end position="551"/>
    </location>
</feature>
<feature type="transmembrane region" description="Helical" evidence="12">
    <location>
        <begin position="476"/>
        <end position="493"/>
    </location>
</feature>
<sequence>MVTRRRGFLACVLALTLVTTQSFVQVLAANGLSALHVALIVVFVPLAAWLAQSFCTLTAGALLIAWHRVRGRRAGPPDAAARAAGLDPALPRVALVMPVYNEDTARVFAGVAAMRDDLARLGVSERFDVFVLSDTTDPDLWLAEIEAWSRERGRAPGLPRLYYRRRLDNARRKTGNIAEFVERWGGGYGAMVTLDADSILEAVTIWHLTRRLDADPRVALIQAPPKLVRGRTAFARLLQFAGDVYGPLGAAGTAFWAGGEGNYWGHNAIIRLGAFARCCGLPTLPGRAPLGGEILSHDFVEAALLRRAGWRVEMAWDLAGSCEEAPPTLTDFMVRDRRWCQGNLQHGRILFARRLHWVSRLHLMTGIMGYLTSPLWLVFLLLAGLQAWTLTVAEPVYFQGGTPWPTWPISREDEAAVLLAAMMGLLFLPKLWGLGLALADRRGCRLRGGRARLVAGVVVETVLSALIAPVMMIRHTRFVVAILTGSPVGWTAQRRRAGRVTLRDALRANVDVMVIGVGASVAVLMHAPSLGWWLLPVLAGLVGSPLLTVMLDNGGDDGLRRWGLLTIPEERRPPPVVRMVDAHEAVLADTLAVPAVERFSAVLTDPALNARHCALVGETGGISGLAPDAVARAEALAMQLAPALLRPEERRALLEAPDSMARVHAALWARRTADPAAAATG</sequence>
<evidence type="ECO:0000256" key="11">
    <source>
        <dbReference type="ARBA" id="ARBA00023136"/>
    </source>
</evidence>
<evidence type="ECO:0000256" key="9">
    <source>
        <dbReference type="ARBA" id="ARBA00022692"/>
    </source>
</evidence>
<keyword evidence="11 12" id="KW-0472">Membrane</keyword>
<feature type="transmembrane region" description="Helical" evidence="12">
    <location>
        <begin position="451"/>
        <end position="470"/>
    </location>
</feature>
<dbReference type="EMBL" id="JACIGI010000004">
    <property type="protein sequence ID" value="MBB4284977.1"/>
    <property type="molecule type" value="Genomic_DNA"/>
</dbReference>
<feature type="domain" description="Glycosyltransferase 2-like" evidence="13">
    <location>
        <begin position="192"/>
        <end position="390"/>
    </location>
</feature>
<dbReference type="NCBIfam" id="NF003958">
    <property type="entry name" value="PRK05454.2-1"/>
    <property type="match status" value="1"/>
</dbReference>
<evidence type="ECO:0000256" key="6">
    <source>
        <dbReference type="ARBA" id="ARBA00022519"/>
    </source>
</evidence>
<dbReference type="Proteomes" id="UP000555728">
    <property type="component" value="Unassembled WGS sequence"/>
</dbReference>
<proteinExistence type="inferred from homology"/>
<dbReference type="GO" id="GO:0016758">
    <property type="term" value="F:hexosyltransferase activity"/>
    <property type="evidence" value="ECO:0007669"/>
    <property type="project" value="TreeGrafter"/>
</dbReference>
<feature type="transmembrane region" description="Helical" evidence="12">
    <location>
        <begin position="505"/>
        <end position="524"/>
    </location>
</feature>
<comment type="subcellular location">
    <subcellularLocation>
        <location evidence="1">Cell inner membrane</location>
        <topology evidence="1">Multi-pass membrane protein</topology>
    </subcellularLocation>
</comment>
<dbReference type="CDD" id="cd04191">
    <property type="entry name" value="Glucan_BSP_MdoH"/>
    <property type="match status" value="1"/>
</dbReference>
<keyword evidence="10 12" id="KW-1133">Transmembrane helix</keyword>
<evidence type="ECO:0000256" key="1">
    <source>
        <dbReference type="ARBA" id="ARBA00004429"/>
    </source>
</evidence>
<dbReference type="InterPro" id="IPR050321">
    <property type="entry name" value="Glycosyltr_2/OpgH_subfam"/>
</dbReference>
<keyword evidence="6" id="KW-0997">Cell inner membrane</keyword>
<comment type="caution">
    <text evidence="14">The sequence shown here is derived from an EMBL/GenBank/DDBJ whole genome shotgun (WGS) entry which is preliminary data.</text>
</comment>
<organism evidence="14 15">
    <name type="scientific">Roseospira goensis</name>
    <dbReference type="NCBI Taxonomy" id="391922"/>
    <lineage>
        <taxon>Bacteria</taxon>
        <taxon>Pseudomonadati</taxon>
        <taxon>Pseudomonadota</taxon>
        <taxon>Alphaproteobacteria</taxon>
        <taxon>Rhodospirillales</taxon>
        <taxon>Rhodospirillaceae</taxon>
        <taxon>Roseospira</taxon>
    </lineage>
</organism>
<evidence type="ECO:0000259" key="13">
    <source>
        <dbReference type="Pfam" id="PF13632"/>
    </source>
</evidence>
<evidence type="ECO:0000256" key="8">
    <source>
        <dbReference type="ARBA" id="ARBA00022679"/>
    </source>
</evidence>
<feature type="transmembrane region" description="Helical" evidence="12">
    <location>
        <begin position="38"/>
        <end position="66"/>
    </location>
</feature>